<evidence type="ECO:0000256" key="1">
    <source>
        <dbReference type="ARBA" id="ARBA00004413"/>
    </source>
</evidence>
<keyword evidence="9" id="KW-0966">Cell projection</keyword>
<evidence type="ECO:0000256" key="2">
    <source>
        <dbReference type="ARBA" id="ARBA00009226"/>
    </source>
</evidence>
<keyword evidence="4" id="KW-0145">Chemotaxis</keyword>
<feature type="coiled-coil region" evidence="7">
    <location>
        <begin position="195"/>
        <end position="222"/>
    </location>
</feature>
<dbReference type="AlphaFoldDB" id="A0A1E3A775"/>
<dbReference type="GO" id="GO:0071973">
    <property type="term" value="P:bacterial-type flagellum-dependent cell motility"/>
    <property type="evidence" value="ECO:0007669"/>
    <property type="project" value="InterPro"/>
</dbReference>
<dbReference type="InterPro" id="IPR036429">
    <property type="entry name" value="SpoA-like_sf"/>
</dbReference>
<dbReference type="Gene3D" id="3.40.1550.10">
    <property type="entry name" value="CheC-like"/>
    <property type="match status" value="1"/>
</dbReference>
<dbReference type="InterPro" id="IPR028976">
    <property type="entry name" value="CheC-like_sf"/>
</dbReference>
<evidence type="ECO:0000256" key="5">
    <source>
        <dbReference type="ARBA" id="ARBA00022779"/>
    </source>
</evidence>
<dbReference type="NCBIfam" id="TIGR02480">
    <property type="entry name" value="fliN"/>
    <property type="match status" value="1"/>
</dbReference>
<accession>A0A1E3A775</accession>
<dbReference type="Gene3D" id="2.30.330.10">
    <property type="entry name" value="SpoA-like"/>
    <property type="match status" value="1"/>
</dbReference>
<evidence type="ECO:0000256" key="7">
    <source>
        <dbReference type="SAM" id="Coils"/>
    </source>
</evidence>
<dbReference type="InterPro" id="IPR001543">
    <property type="entry name" value="FliN-like_C"/>
</dbReference>
<sequence>MAAEQEIRNMSEDNIFDALMEQYGKAAGESISAMLKTKVEIKAPEKSETLVKDVEYSILEPALFVKSCLTSNAAGNIVMIFRQRDIQAFLNKLMGSDDLPDPDFEFDEVAMSAAGELLNQMVHSAAKSVAEYLENTMDSSDCQLFLSDSGQRLWEIMGEDAACKTTVIRYGMTIGDLMETEFLECISETATDSLMQEITVKKQKEEERVVREEEERNSIQIMDSMPDENGTGLLAAGRIDGTAYRETAQLQPVSIPQGNLGLLMDVPLHVSVEIGKTRRKLKEILSLNNGMVVELDKQADAPVDIIVNGQLIARGEVVVIDDNFGVRISEIVNTKSIIENGDL</sequence>
<dbReference type="InterPro" id="IPR051469">
    <property type="entry name" value="FliN/MopA/SpaO"/>
</dbReference>
<dbReference type="SUPFAM" id="SSF101801">
    <property type="entry name" value="Surface presentation of antigens (SPOA)"/>
    <property type="match status" value="1"/>
</dbReference>
<keyword evidence="5" id="KW-0283">Flagellar rotation</keyword>
<dbReference type="PANTHER" id="PTHR43484">
    <property type="match status" value="1"/>
</dbReference>
<protein>
    <submittedName>
        <fullName evidence="9">Flagellar motor switch protein FliN</fullName>
    </submittedName>
</protein>
<dbReference type="PATRIC" id="fig|1432052.4.peg.6029"/>
<keyword evidence="9" id="KW-0282">Flagellum</keyword>
<name>A0A1E3A775_9FIRM</name>
<dbReference type="GO" id="GO:0006935">
    <property type="term" value="P:chemotaxis"/>
    <property type="evidence" value="ECO:0007669"/>
    <property type="project" value="UniProtKB-KW"/>
</dbReference>
<dbReference type="InterPro" id="IPR001172">
    <property type="entry name" value="FliN_T3SS_HrcQb"/>
</dbReference>
<dbReference type="PANTHER" id="PTHR43484:SF1">
    <property type="entry name" value="FLAGELLAR MOTOR SWITCH PROTEIN FLIN"/>
    <property type="match status" value="1"/>
</dbReference>
<comment type="similarity">
    <text evidence="2">Belongs to the FliN/MopA/SpaO family.</text>
</comment>
<dbReference type="GO" id="GO:0009425">
    <property type="term" value="C:bacterial-type flagellum basal body"/>
    <property type="evidence" value="ECO:0007669"/>
    <property type="project" value="InterPro"/>
</dbReference>
<organism evidence="9 10">
    <name type="scientific">Eisenbergiella tayi</name>
    <dbReference type="NCBI Taxonomy" id="1432052"/>
    <lineage>
        <taxon>Bacteria</taxon>
        <taxon>Bacillati</taxon>
        <taxon>Bacillota</taxon>
        <taxon>Clostridia</taxon>
        <taxon>Lachnospirales</taxon>
        <taxon>Lachnospiraceae</taxon>
        <taxon>Eisenbergiella</taxon>
    </lineage>
</organism>
<dbReference type="InterPro" id="IPR012826">
    <property type="entry name" value="FliN"/>
</dbReference>
<keyword evidence="7" id="KW-0175">Coiled coil</keyword>
<dbReference type="Proteomes" id="UP000094067">
    <property type="component" value="Unassembled WGS sequence"/>
</dbReference>
<dbReference type="RefSeq" id="WP_069154710.1">
    <property type="nucleotide sequence ID" value="NZ_MCGH01000003.1"/>
</dbReference>
<evidence type="ECO:0000313" key="10">
    <source>
        <dbReference type="Proteomes" id="UP000094067"/>
    </source>
</evidence>
<proteinExistence type="inferred from homology"/>
<gene>
    <name evidence="9" type="primary">fliN_2</name>
    <name evidence="9" type="ORF">BEI61_05419</name>
</gene>
<evidence type="ECO:0000256" key="3">
    <source>
        <dbReference type="ARBA" id="ARBA00022475"/>
    </source>
</evidence>
<dbReference type="EMBL" id="MCGH01000003">
    <property type="protein sequence ID" value="ODM04610.1"/>
    <property type="molecule type" value="Genomic_DNA"/>
</dbReference>
<evidence type="ECO:0000256" key="6">
    <source>
        <dbReference type="ARBA" id="ARBA00023136"/>
    </source>
</evidence>
<comment type="subcellular location">
    <subcellularLocation>
        <location evidence="1">Cell membrane</location>
        <topology evidence="1">Peripheral membrane protein</topology>
        <orientation evidence="1">Cytoplasmic side</orientation>
    </subcellularLocation>
</comment>
<dbReference type="CDD" id="cd17907">
    <property type="entry name" value="FliY_FliN-Y"/>
    <property type="match status" value="1"/>
</dbReference>
<evidence type="ECO:0000259" key="8">
    <source>
        <dbReference type="Pfam" id="PF01052"/>
    </source>
</evidence>
<dbReference type="GO" id="GO:0005886">
    <property type="term" value="C:plasma membrane"/>
    <property type="evidence" value="ECO:0007669"/>
    <property type="project" value="UniProtKB-SubCell"/>
</dbReference>
<evidence type="ECO:0000313" key="9">
    <source>
        <dbReference type="EMBL" id="ODM04610.1"/>
    </source>
</evidence>
<dbReference type="GO" id="GO:0003774">
    <property type="term" value="F:cytoskeletal motor activity"/>
    <property type="evidence" value="ECO:0007669"/>
    <property type="project" value="InterPro"/>
</dbReference>
<comment type="caution">
    <text evidence="9">The sequence shown here is derived from an EMBL/GenBank/DDBJ whole genome shotgun (WGS) entry which is preliminary data.</text>
</comment>
<feature type="domain" description="Flagellar motor switch protein FliN-like C-terminal" evidence="8">
    <location>
        <begin position="263"/>
        <end position="332"/>
    </location>
</feature>
<keyword evidence="6" id="KW-0472">Membrane</keyword>
<dbReference type="Pfam" id="PF01052">
    <property type="entry name" value="FliMN_C"/>
    <property type="match status" value="1"/>
</dbReference>
<reference evidence="9 10" key="1">
    <citation type="submission" date="2016-07" db="EMBL/GenBank/DDBJ databases">
        <title>Characterization of isolates of Eisenbergiella tayi derived from blood cultures, using whole genome sequencing.</title>
        <authorList>
            <person name="Burdz T."/>
            <person name="Wiebe D."/>
            <person name="Huynh C."/>
            <person name="Bernard K."/>
        </authorList>
    </citation>
    <scope>NUCLEOTIDE SEQUENCE [LARGE SCALE GENOMIC DNA]</scope>
    <source>
        <strain evidence="9 10">NML 110608</strain>
    </source>
</reference>
<evidence type="ECO:0000256" key="4">
    <source>
        <dbReference type="ARBA" id="ARBA00022500"/>
    </source>
</evidence>
<keyword evidence="9" id="KW-0969">Cilium</keyword>
<dbReference type="SUPFAM" id="SSF103039">
    <property type="entry name" value="CheC-like"/>
    <property type="match status" value="1"/>
</dbReference>
<keyword evidence="3" id="KW-1003">Cell membrane</keyword>
<dbReference type="PRINTS" id="PR00956">
    <property type="entry name" value="FLGMOTORFLIN"/>
</dbReference>